<evidence type="ECO:0000256" key="2">
    <source>
        <dbReference type="PROSITE-ProRule" id="PRU00591"/>
    </source>
</evidence>
<dbReference type="Pfam" id="PF01473">
    <property type="entry name" value="Choline_bind_1"/>
    <property type="match status" value="1"/>
</dbReference>
<dbReference type="InterPro" id="IPR018337">
    <property type="entry name" value="Cell_wall/Cho-bd_repeat"/>
</dbReference>
<protein>
    <submittedName>
        <fullName evidence="3">Uncharacterized protein</fullName>
    </submittedName>
</protein>
<dbReference type="SUPFAM" id="SSF69360">
    <property type="entry name" value="Cell wall binding repeat"/>
    <property type="match status" value="1"/>
</dbReference>
<dbReference type="EMBL" id="JAHXPT010000029">
    <property type="protein sequence ID" value="MBW6411951.1"/>
    <property type="molecule type" value="Genomic_DNA"/>
</dbReference>
<evidence type="ECO:0000256" key="1">
    <source>
        <dbReference type="ARBA" id="ARBA00022737"/>
    </source>
</evidence>
<dbReference type="Gene3D" id="2.10.270.10">
    <property type="entry name" value="Cholin Binding"/>
    <property type="match status" value="1"/>
</dbReference>
<keyword evidence="4" id="KW-1185">Reference proteome</keyword>
<dbReference type="PROSITE" id="PS51170">
    <property type="entry name" value="CW"/>
    <property type="match status" value="1"/>
</dbReference>
<accession>A0ABS7ATG0</accession>
<organism evidence="3 4">
    <name type="scientific">Clostridium weizhouense</name>
    <dbReference type="NCBI Taxonomy" id="2859781"/>
    <lineage>
        <taxon>Bacteria</taxon>
        <taxon>Bacillati</taxon>
        <taxon>Bacillota</taxon>
        <taxon>Clostridia</taxon>
        <taxon>Eubacteriales</taxon>
        <taxon>Clostridiaceae</taxon>
        <taxon>Clostridium</taxon>
    </lineage>
</organism>
<feature type="repeat" description="Cell wall-binding" evidence="2">
    <location>
        <begin position="8"/>
        <end position="27"/>
    </location>
</feature>
<dbReference type="Proteomes" id="UP001519921">
    <property type="component" value="Unassembled WGS sequence"/>
</dbReference>
<evidence type="ECO:0000313" key="3">
    <source>
        <dbReference type="EMBL" id="MBW6411951.1"/>
    </source>
</evidence>
<name>A0ABS7ATG0_9CLOT</name>
<reference evidence="3 4" key="1">
    <citation type="submission" date="2021-07" db="EMBL/GenBank/DDBJ databases">
        <title>Clostridium weizhouense sp. nov., an anaerobic bacterium isolated from activated sludge of Petroleum wastewater.</title>
        <authorList>
            <person name="Li Q."/>
        </authorList>
    </citation>
    <scope>NUCLEOTIDE SEQUENCE [LARGE SCALE GENOMIC DNA]</scope>
    <source>
        <strain evidence="3 4">YB-6</strain>
    </source>
</reference>
<comment type="caution">
    <text evidence="3">The sequence shown here is derived from an EMBL/GenBank/DDBJ whole genome shotgun (WGS) entry which is preliminary data.</text>
</comment>
<gene>
    <name evidence="3" type="ORF">KYD98_17915</name>
</gene>
<evidence type="ECO:0000313" key="4">
    <source>
        <dbReference type="Proteomes" id="UP001519921"/>
    </source>
</evidence>
<proteinExistence type="predicted"/>
<sequence length="289" mass="32269">LKDDGSVATEWLYDQGNWYYLYPEGSMAQDTTVNGCYVNDNGEWVHNVDSEDDYIGDNIYSQVTNGSAVTVTCDVTGLPEDDLTVESFVKRLANGKIVRIFKNANEFFKYQLLIGMGDVDLEEGVIYVTEEQGKLADVGAGMLTTELGGEFIAIIVNGVRAYKNIKTGEIIYNESYVAGSGAGNIEKGVSKAPKELNLESKQIGKKWGKHKTDYPEMKNYNEYKDFSNDIFKNPEKIVYDKVNDEYLYIRGNDLLRVKPNGEFISTYPGVSSSRVTNAIKDGGVLWEQP</sequence>
<keyword evidence="1" id="KW-0677">Repeat</keyword>
<feature type="non-terminal residue" evidence="3">
    <location>
        <position position="1"/>
    </location>
</feature>